<dbReference type="EMBL" id="MKGL01000102">
    <property type="protein sequence ID" value="RNF06741.1"/>
    <property type="molecule type" value="Genomic_DNA"/>
</dbReference>
<dbReference type="AlphaFoldDB" id="A0A3R7KFE0"/>
<sequence>MPGAKQEGTDTKQRQCLEEQEEEGVGEELKWLCFVLVTAPSLPAASSHLSTPSVSAPLCTSGRCALVAAVAILAAVTPPHIMIIASATFFFCGFDFRGALYGKDAARVRVERE</sequence>
<accession>A0A3R7KFE0</accession>
<evidence type="ECO:0000313" key="2">
    <source>
        <dbReference type="EMBL" id="RNF06741.1"/>
    </source>
</evidence>
<reference evidence="2 3" key="1">
    <citation type="journal article" date="2018" name="BMC Genomics">
        <title>Genomic comparison of Trypanosoma conorhini and Trypanosoma rangeli to Trypanosoma cruzi strains of high and low virulence.</title>
        <authorList>
            <person name="Bradwell K.R."/>
            <person name="Koparde V.N."/>
            <person name="Matveyev A.V."/>
            <person name="Serrano M.G."/>
            <person name="Alves J.M."/>
            <person name="Parikh H."/>
            <person name="Huang B."/>
            <person name="Lee V."/>
            <person name="Espinosa-Alvarez O."/>
            <person name="Ortiz P.A."/>
            <person name="Costa-Martins A.G."/>
            <person name="Teixeira M.M."/>
            <person name="Buck G.A."/>
        </authorList>
    </citation>
    <scope>NUCLEOTIDE SEQUENCE [LARGE SCALE GENOMIC DNA]</scope>
    <source>
        <strain evidence="2 3">AM80</strain>
    </source>
</reference>
<organism evidence="2 3">
    <name type="scientific">Trypanosoma rangeli</name>
    <dbReference type="NCBI Taxonomy" id="5698"/>
    <lineage>
        <taxon>Eukaryota</taxon>
        <taxon>Discoba</taxon>
        <taxon>Euglenozoa</taxon>
        <taxon>Kinetoplastea</taxon>
        <taxon>Metakinetoplastina</taxon>
        <taxon>Trypanosomatida</taxon>
        <taxon>Trypanosomatidae</taxon>
        <taxon>Trypanosoma</taxon>
        <taxon>Herpetosoma</taxon>
    </lineage>
</organism>
<keyword evidence="3" id="KW-1185">Reference proteome</keyword>
<comment type="caution">
    <text evidence="2">The sequence shown here is derived from an EMBL/GenBank/DDBJ whole genome shotgun (WGS) entry which is preliminary data.</text>
</comment>
<gene>
    <name evidence="2" type="ORF">TraAM80_03764</name>
</gene>
<proteinExistence type="predicted"/>
<feature type="region of interest" description="Disordered" evidence="1">
    <location>
        <begin position="1"/>
        <end position="22"/>
    </location>
</feature>
<evidence type="ECO:0000256" key="1">
    <source>
        <dbReference type="SAM" id="MobiDB-lite"/>
    </source>
</evidence>
<protein>
    <submittedName>
        <fullName evidence="2">Uncharacterized protein</fullName>
    </submittedName>
</protein>
<feature type="compositionally biased region" description="Basic and acidic residues" evidence="1">
    <location>
        <begin position="7"/>
        <end position="17"/>
    </location>
</feature>
<dbReference type="RefSeq" id="XP_029239430.1">
    <property type="nucleotide sequence ID" value="XM_029380717.1"/>
</dbReference>
<dbReference type="Proteomes" id="UP000283634">
    <property type="component" value="Unassembled WGS sequence"/>
</dbReference>
<name>A0A3R7KFE0_TRYRA</name>
<evidence type="ECO:0000313" key="3">
    <source>
        <dbReference type="Proteomes" id="UP000283634"/>
    </source>
</evidence>
<dbReference type="GeneID" id="40327697"/>